<dbReference type="PROSITE" id="PS50195">
    <property type="entry name" value="PX"/>
    <property type="match status" value="1"/>
</dbReference>
<evidence type="ECO:0000313" key="3">
    <source>
        <dbReference type="EMBL" id="KAF0691770.1"/>
    </source>
</evidence>
<sequence length="208" mass="22935">MGVVQGTPLDSDLLNHAADFLLCTAALLSSTTVVAFVTWSVVRVGTRQRCGVTTLVRPTIKHSQTACGGCRALHRAHIQITDVVIVPDSPHDASHATFRMHLQLPGAKPGAGRVLEKRYSDFADLALSIRRDIYSHCLRVSMPPLPPKSLLRKFDRSFLESRRMCLQVFLNELIADAVLSKLPSVRRFCGDVASPTPLRMAVGRRHTM</sequence>
<dbReference type="GO" id="GO:0035091">
    <property type="term" value="F:phosphatidylinositol binding"/>
    <property type="evidence" value="ECO:0007669"/>
    <property type="project" value="InterPro"/>
</dbReference>
<name>A0A485L7L9_9STRA</name>
<dbReference type="EMBL" id="CAADRA010006042">
    <property type="protein sequence ID" value="VFT93802.1"/>
    <property type="molecule type" value="Genomic_DNA"/>
</dbReference>
<feature type="domain" description="PX" evidence="2">
    <location>
        <begin position="76"/>
        <end position="196"/>
    </location>
</feature>
<proteinExistence type="predicted"/>
<dbReference type="SMART" id="SM00312">
    <property type="entry name" value="PX"/>
    <property type="match status" value="1"/>
</dbReference>
<dbReference type="InterPro" id="IPR001683">
    <property type="entry name" value="PX_dom"/>
</dbReference>
<evidence type="ECO:0000256" key="1">
    <source>
        <dbReference type="SAM" id="Phobius"/>
    </source>
</evidence>
<evidence type="ECO:0000313" key="5">
    <source>
        <dbReference type="Proteomes" id="UP000332933"/>
    </source>
</evidence>
<feature type="transmembrane region" description="Helical" evidence="1">
    <location>
        <begin position="20"/>
        <end position="42"/>
    </location>
</feature>
<protein>
    <submittedName>
        <fullName evidence="4">Aste57867_17041 protein</fullName>
    </submittedName>
</protein>
<dbReference type="EMBL" id="VJMH01006021">
    <property type="protein sequence ID" value="KAF0691770.1"/>
    <property type="molecule type" value="Genomic_DNA"/>
</dbReference>
<dbReference type="CDD" id="cd06093">
    <property type="entry name" value="PX_domain"/>
    <property type="match status" value="1"/>
</dbReference>
<keyword evidence="1" id="KW-1133">Transmembrane helix</keyword>
<dbReference type="Pfam" id="PF00787">
    <property type="entry name" value="PX"/>
    <property type="match status" value="1"/>
</dbReference>
<keyword evidence="1" id="KW-0472">Membrane</keyword>
<organism evidence="4 5">
    <name type="scientific">Aphanomyces stellatus</name>
    <dbReference type="NCBI Taxonomy" id="120398"/>
    <lineage>
        <taxon>Eukaryota</taxon>
        <taxon>Sar</taxon>
        <taxon>Stramenopiles</taxon>
        <taxon>Oomycota</taxon>
        <taxon>Saprolegniomycetes</taxon>
        <taxon>Saprolegniales</taxon>
        <taxon>Verrucalvaceae</taxon>
        <taxon>Aphanomyces</taxon>
    </lineage>
</organism>
<reference evidence="3" key="2">
    <citation type="submission" date="2019-06" db="EMBL/GenBank/DDBJ databases">
        <title>Genomics analysis of Aphanomyces spp. identifies a new class of oomycete effector associated with host adaptation.</title>
        <authorList>
            <person name="Gaulin E."/>
        </authorList>
    </citation>
    <scope>NUCLEOTIDE SEQUENCE</scope>
    <source>
        <strain evidence="3">CBS 578.67</strain>
    </source>
</reference>
<dbReference type="OrthoDB" id="10254720at2759"/>
<evidence type="ECO:0000259" key="2">
    <source>
        <dbReference type="PROSITE" id="PS50195"/>
    </source>
</evidence>
<dbReference type="Gene3D" id="3.30.1520.10">
    <property type="entry name" value="Phox-like domain"/>
    <property type="match status" value="1"/>
</dbReference>
<keyword evidence="1" id="KW-0812">Transmembrane</keyword>
<dbReference type="InterPro" id="IPR036871">
    <property type="entry name" value="PX_dom_sf"/>
</dbReference>
<gene>
    <name evidence="4" type="primary">Aste57867_17041</name>
    <name evidence="3" type="ORF">As57867_016983</name>
    <name evidence="4" type="ORF">ASTE57867_17041</name>
</gene>
<dbReference type="SUPFAM" id="SSF64268">
    <property type="entry name" value="PX domain"/>
    <property type="match status" value="1"/>
</dbReference>
<evidence type="ECO:0000313" key="4">
    <source>
        <dbReference type="EMBL" id="VFT93802.1"/>
    </source>
</evidence>
<keyword evidence="5" id="KW-1185">Reference proteome</keyword>
<dbReference type="Proteomes" id="UP000332933">
    <property type="component" value="Unassembled WGS sequence"/>
</dbReference>
<reference evidence="4 5" key="1">
    <citation type="submission" date="2019-03" db="EMBL/GenBank/DDBJ databases">
        <authorList>
            <person name="Gaulin E."/>
            <person name="Dumas B."/>
        </authorList>
    </citation>
    <scope>NUCLEOTIDE SEQUENCE [LARGE SCALE GENOMIC DNA]</scope>
    <source>
        <strain evidence="4">CBS 568.67</strain>
    </source>
</reference>
<dbReference type="AlphaFoldDB" id="A0A485L7L9"/>
<accession>A0A485L7L9</accession>